<comment type="caution">
    <text evidence="2">The sequence shown here is derived from an EMBL/GenBank/DDBJ whole genome shotgun (WGS) entry which is preliminary data.</text>
</comment>
<feature type="compositionally biased region" description="Basic and acidic residues" evidence="1">
    <location>
        <begin position="7"/>
        <end position="23"/>
    </location>
</feature>
<proteinExistence type="predicted"/>
<organism evidence="2 3">
    <name type="scientific">Sorangium cellulosum</name>
    <name type="common">Polyangium cellulosum</name>
    <dbReference type="NCBI Taxonomy" id="56"/>
    <lineage>
        <taxon>Bacteria</taxon>
        <taxon>Pseudomonadati</taxon>
        <taxon>Myxococcota</taxon>
        <taxon>Polyangia</taxon>
        <taxon>Polyangiales</taxon>
        <taxon>Polyangiaceae</taxon>
        <taxon>Sorangium</taxon>
    </lineage>
</organism>
<name>A0A150QRF4_SORCE</name>
<reference evidence="2 3" key="1">
    <citation type="submission" date="2014-02" db="EMBL/GenBank/DDBJ databases">
        <title>The small core and large imbalanced accessory genome model reveals a collaborative survival strategy of Sorangium cellulosum strains in nature.</title>
        <authorList>
            <person name="Han K."/>
            <person name="Peng R."/>
            <person name="Blom J."/>
            <person name="Li Y.-Z."/>
        </authorList>
    </citation>
    <scope>NUCLEOTIDE SEQUENCE [LARGE SCALE GENOMIC DNA]</scope>
    <source>
        <strain evidence="2 3">So0008-312</strain>
    </source>
</reference>
<protein>
    <submittedName>
        <fullName evidence="2">Uncharacterized protein</fullName>
    </submittedName>
</protein>
<accession>A0A150QRF4</accession>
<dbReference type="AlphaFoldDB" id="A0A150QRF4"/>
<dbReference type="Proteomes" id="UP000075260">
    <property type="component" value="Unassembled WGS sequence"/>
</dbReference>
<evidence type="ECO:0000256" key="1">
    <source>
        <dbReference type="SAM" id="MobiDB-lite"/>
    </source>
</evidence>
<sequence length="67" mass="7895">MMLTLDAVDRHADPADTRTPADNEQRLLDLEQRFESFRRRIERRVGMLAQQVRSLRRDVDRRGGETA</sequence>
<feature type="region of interest" description="Disordered" evidence="1">
    <location>
        <begin position="1"/>
        <end position="23"/>
    </location>
</feature>
<gene>
    <name evidence="2" type="ORF">BE15_07195</name>
</gene>
<evidence type="ECO:0000313" key="3">
    <source>
        <dbReference type="Proteomes" id="UP000075260"/>
    </source>
</evidence>
<evidence type="ECO:0000313" key="2">
    <source>
        <dbReference type="EMBL" id="KYF70188.1"/>
    </source>
</evidence>
<dbReference type="EMBL" id="JEMA01000415">
    <property type="protein sequence ID" value="KYF70188.1"/>
    <property type="molecule type" value="Genomic_DNA"/>
</dbReference>